<gene>
    <name evidence="15" type="primary">LOC108740069</name>
</gene>
<dbReference type="PRINTS" id="PR00205">
    <property type="entry name" value="CADHERIN"/>
</dbReference>
<dbReference type="GO" id="GO:0007156">
    <property type="term" value="P:homophilic cell adhesion via plasma membrane adhesion molecules"/>
    <property type="evidence" value="ECO:0007669"/>
    <property type="project" value="InterPro"/>
</dbReference>
<dbReference type="CDD" id="cd11304">
    <property type="entry name" value="Cadherin_repeat"/>
    <property type="match status" value="2"/>
</dbReference>
<evidence type="ECO:0000256" key="7">
    <source>
        <dbReference type="ARBA" id="ARBA00022889"/>
    </source>
</evidence>
<evidence type="ECO:0000256" key="10">
    <source>
        <dbReference type="ARBA" id="ARBA00023157"/>
    </source>
</evidence>
<evidence type="ECO:0000313" key="14">
    <source>
        <dbReference type="Proteomes" id="UP000192223"/>
    </source>
</evidence>
<evidence type="ECO:0000259" key="13">
    <source>
        <dbReference type="PROSITE" id="PS50268"/>
    </source>
</evidence>
<dbReference type="GO" id="GO:0048589">
    <property type="term" value="P:developmental growth"/>
    <property type="evidence" value="ECO:0007669"/>
    <property type="project" value="UniProtKB-ARBA"/>
</dbReference>
<dbReference type="SUPFAM" id="SSF49313">
    <property type="entry name" value="Cadherin-like"/>
    <property type="match status" value="4"/>
</dbReference>
<protein>
    <submittedName>
        <fullName evidence="15">Cadherin-related tumor suppressor-like</fullName>
    </submittedName>
</protein>
<evidence type="ECO:0000256" key="5">
    <source>
        <dbReference type="ARBA" id="ARBA00022737"/>
    </source>
</evidence>
<dbReference type="InterPro" id="IPR015919">
    <property type="entry name" value="Cadherin-like_sf"/>
</dbReference>
<dbReference type="FunFam" id="2.60.40.60:FF:000118">
    <property type="entry name" value="protocadherin Fat 4"/>
    <property type="match status" value="1"/>
</dbReference>
<sequence>MYLLQVRITVLDKNDSPPSFKETSLKFSVSEDLSPGQPVSTISADDPDTIGTLEYTLLPGHEGHFSLNKSTGVLKLAEPLDRETKELYKLSVRASDGIQYTDAIITIQVTDTNDNTPVFSESAYSFDIPENAGRGSKVGQIKATDPDLGINAQVTYTVISDWANDIFSLNPQTGVFTLTARLDYEEVTDTNDNTPVFSESAYSFDIPENAGRGSKVGQIKATDPDLGINAQVTYTVISDWANDIFSLNPQTGVFTLTARLDYEEVQHYILVVQAQDAGHPPLSSTVTIYCNVLDLNDNAPLFDPMSYSNEIFENVSISTAVVTVSATDMDSGEL</sequence>
<name>A0A7F5RA63_AGRPL</name>
<evidence type="ECO:0000256" key="6">
    <source>
        <dbReference type="ARBA" id="ARBA00022837"/>
    </source>
</evidence>
<reference evidence="15" key="1">
    <citation type="submission" date="2025-08" db="UniProtKB">
        <authorList>
            <consortium name="RefSeq"/>
        </authorList>
    </citation>
    <scope>IDENTIFICATION</scope>
    <source>
        <tissue evidence="15">Entire body</tissue>
    </source>
</reference>
<dbReference type="SMART" id="SM00112">
    <property type="entry name" value="CA"/>
    <property type="match status" value="3"/>
</dbReference>
<evidence type="ECO:0000256" key="1">
    <source>
        <dbReference type="ARBA" id="ARBA00004251"/>
    </source>
</evidence>
<evidence type="ECO:0000256" key="2">
    <source>
        <dbReference type="ARBA" id="ARBA00022536"/>
    </source>
</evidence>
<dbReference type="GeneID" id="108740069"/>
<dbReference type="GO" id="GO:0007424">
    <property type="term" value="P:open tracheal system development"/>
    <property type="evidence" value="ECO:0007669"/>
    <property type="project" value="UniProtKB-ARBA"/>
</dbReference>
<evidence type="ECO:0000256" key="11">
    <source>
        <dbReference type="ARBA" id="ARBA00023180"/>
    </source>
</evidence>
<dbReference type="FunFam" id="2.60.40.60:FF:000032">
    <property type="entry name" value="FAT atypical cadherin 1"/>
    <property type="match status" value="1"/>
</dbReference>
<keyword evidence="4" id="KW-0732">Signal</keyword>
<feature type="domain" description="Cadherin" evidence="13">
    <location>
        <begin position="198"/>
        <end position="302"/>
    </location>
</feature>
<dbReference type="RefSeq" id="XP_025832861.1">
    <property type="nucleotide sequence ID" value="XM_025977076.1"/>
</dbReference>
<evidence type="ECO:0000256" key="12">
    <source>
        <dbReference type="PROSITE-ProRule" id="PRU00043"/>
    </source>
</evidence>
<dbReference type="InParanoid" id="A0A7F5RA63"/>
<dbReference type="GO" id="GO:0001736">
    <property type="term" value="P:establishment of planar polarity"/>
    <property type="evidence" value="ECO:0007669"/>
    <property type="project" value="UniProtKB-ARBA"/>
</dbReference>
<dbReference type="InterPro" id="IPR020894">
    <property type="entry name" value="Cadherin_CS"/>
</dbReference>
<evidence type="ECO:0000256" key="9">
    <source>
        <dbReference type="ARBA" id="ARBA00023136"/>
    </source>
</evidence>
<dbReference type="GO" id="GO:0007163">
    <property type="term" value="P:establishment or maintenance of cell polarity"/>
    <property type="evidence" value="ECO:0007669"/>
    <property type="project" value="UniProtKB-ARBA"/>
</dbReference>
<dbReference type="PROSITE" id="PS00232">
    <property type="entry name" value="CADHERIN_1"/>
    <property type="match status" value="1"/>
</dbReference>
<comment type="subcellular location">
    <subcellularLocation>
        <location evidence="1">Cell membrane</location>
        <topology evidence="1">Single-pass type I membrane protein</topology>
    </subcellularLocation>
</comment>
<evidence type="ECO:0000256" key="4">
    <source>
        <dbReference type="ARBA" id="ARBA00022729"/>
    </source>
</evidence>
<keyword evidence="11" id="KW-0325">Glycoprotein</keyword>
<dbReference type="GO" id="GO:0008104">
    <property type="term" value="P:intracellular protein localization"/>
    <property type="evidence" value="ECO:0007669"/>
    <property type="project" value="UniProtKB-ARBA"/>
</dbReference>
<dbReference type="GO" id="GO:0005509">
    <property type="term" value="F:calcium ion binding"/>
    <property type="evidence" value="ECO:0007669"/>
    <property type="project" value="UniProtKB-UniRule"/>
</dbReference>
<organism evidence="14 15">
    <name type="scientific">Agrilus planipennis</name>
    <name type="common">Emerald ash borer</name>
    <name type="synonym">Agrilus marcopoli</name>
    <dbReference type="NCBI Taxonomy" id="224129"/>
    <lineage>
        <taxon>Eukaryota</taxon>
        <taxon>Metazoa</taxon>
        <taxon>Ecdysozoa</taxon>
        <taxon>Arthropoda</taxon>
        <taxon>Hexapoda</taxon>
        <taxon>Insecta</taxon>
        <taxon>Pterygota</taxon>
        <taxon>Neoptera</taxon>
        <taxon>Endopterygota</taxon>
        <taxon>Coleoptera</taxon>
        <taxon>Polyphaga</taxon>
        <taxon>Elateriformia</taxon>
        <taxon>Buprestoidea</taxon>
        <taxon>Buprestidae</taxon>
        <taxon>Agrilinae</taxon>
        <taxon>Agrilus</taxon>
    </lineage>
</organism>
<dbReference type="AlphaFoldDB" id="A0A7F5RA63"/>
<dbReference type="PANTHER" id="PTHR24026">
    <property type="entry name" value="FAT ATYPICAL CADHERIN-RELATED"/>
    <property type="match status" value="1"/>
</dbReference>
<dbReference type="Gene3D" id="2.60.40.60">
    <property type="entry name" value="Cadherins"/>
    <property type="match status" value="4"/>
</dbReference>
<evidence type="ECO:0000313" key="15">
    <source>
        <dbReference type="RefSeq" id="XP_025832861.1"/>
    </source>
</evidence>
<dbReference type="Proteomes" id="UP000192223">
    <property type="component" value="Unplaced"/>
</dbReference>
<accession>A0A7F5RA63</accession>
<dbReference type="OrthoDB" id="6252479at2759"/>
<dbReference type="GO" id="GO:0005886">
    <property type="term" value="C:plasma membrane"/>
    <property type="evidence" value="ECO:0007669"/>
    <property type="project" value="UniProtKB-SubCell"/>
</dbReference>
<evidence type="ECO:0000256" key="8">
    <source>
        <dbReference type="ARBA" id="ARBA00022989"/>
    </source>
</evidence>
<keyword evidence="14" id="KW-1185">Reference proteome</keyword>
<dbReference type="InterPro" id="IPR002126">
    <property type="entry name" value="Cadherin-like_dom"/>
</dbReference>
<dbReference type="KEGG" id="apln:108740069"/>
<keyword evidence="6 12" id="KW-0106">Calcium</keyword>
<dbReference type="Pfam" id="PF00028">
    <property type="entry name" value="Cadherin"/>
    <property type="match status" value="3"/>
</dbReference>
<keyword evidence="9" id="KW-0472">Membrane</keyword>
<evidence type="ECO:0000256" key="3">
    <source>
        <dbReference type="ARBA" id="ARBA00022692"/>
    </source>
</evidence>
<dbReference type="GO" id="GO:0030855">
    <property type="term" value="P:epithelial cell differentiation"/>
    <property type="evidence" value="ECO:0007669"/>
    <property type="project" value="UniProtKB-ARBA"/>
</dbReference>
<proteinExistence type="predicted"/>
<dbReference type="PANTHER" id="PTHR24026:SF126">
    <property type="entry name" value="PROTOCADHERIN FAT 4"/>
    <property type="match status" value="1"/>
</dbReference>
<keyword evidence="5" id="KW-0677">Repeat</keyword>
<keyword evidence="2" id="KW-0245">EGF-like domain</keyword>
<keyword evidence="7" id="KW-0130">Cell adhesion</keyword>
<feature type="domain" description="Cadherin" evidence="13">
    <location>
        <begin position="120"/>
        <end position="186"/>
    </location>
</feature>
<keyword evidence="10" id="KW-1015">Disulfide bond</keyword>
<dbReference type="PROSITE" id="PS50268">
    <property type="entry name" value="CADHERIN_2"/>
    <property type="match status" value="3"/>
</dbReference>
<keyword evidence="8" id="KW-1133">Transmembrane helix</keyword>
<feature type="domain" description="Cadherin" evidence="13">
    <location>
        <begin position="21"/>
        <end position="119"/>
    </location>
</feature>
<keyword evidence="3" id="KW-0812">Transmembrane</keyword>